<protein>
    <submittedName>
        <fullName evidence="1">Uncharacterized protein</fullName>
    </submittedName>
</protein>
<evidence type="ECO:0000313" key="1">
    <source>
        <dbReference type="EMBL" id="SHI33820.1"/>
    </source>
</evidence>
<gene>
    <name evidence="1" type="ORF">SAMN04488508_101205</name>
</gene>
<reference evidence="2" key="1">
    <citation type="submission" date="2016-11" db="EMBL/GenBank/DDBJ databases">
        <authorList>
            <person name="Varghese N."/>
            <person name="Submissions S."/>
        </authorList>
    </citation>
    <scope>NUCLEOTIDE SEQUENCE [LARGE SCALE GENOMIC DNA]</scope>
    <source>
        <strain evidence="2">DSM 22623</strain>
    </source>
</reference>
<proteinExistence type="predicted"/>
<dbReference type="AlphaFoldDB" id="A0A1M6ABF2"/>
<name>A0A1M6ABF2_9FLAO</name>
<evidence type="ECO:0000313" key="2">
    <source>
        <dbReference type="Proteomes" id="UP000184432"/>
    </source>
</evidence>
<dbReference type="STRING" id="570521.SAMN04488508_101205"/>
<dbReference type="EMBL" id="FQYP01000001">
    <property type="protein sequence ID" value="SHI33820.1"/>
    <property type="molecule type" value="Genomic_DNA"/>
</dbReference>
<accession>A0A1M6ABF2</accession>
<organism evidence="1 2">
    <name type="scientific">Aquimarina spongiae</name>
    <dbReference type="NCBI Taxonomy" id="570521"/>
    <lineage>
        <taxon>Bacteria</taxon>
        <taxon>Pseudomonadati</taxon>
        <taxon>Bacteroidota</taxon>
        <taxon>Flavobacteriia</taxon>
        <taxon>Flavobacteriales</taxon>
        <taxon>Flavobacteriaceae</taxon>
        <taxon>Aquimarina</taxon>
    </lineage>
</organism>
<keyword evidence="2" id="KW-1185">Reference proteome</keyword>
<dbReference type="Proteomes" id="UP000184432">
    <property type="component" value="Unassembled WGS sequence"/>
</dbReference>
<sequence length="226" mass="26754">MYQLYRKNDETFIVLIAPNTIGEWYYDLDGYNVEVKENDWALVFDQLRLFFKLVQNNNIVLKEFYINFKDFKQTISSLEDLDKVIELFMINKYYNAKDGFDIKCVGKCPITNEESLDCELFGVELKRNNSVSMSIYTRNLCYLPHNPITKSKQYEVWKLNAPRLARSLESFNTKTTLSLIMEGEYWKNGGAFNDKHPFYLMNTSIDGVEDPDWDEFYMPFEILEDS</sequence>